<dbReference type="PROSITE" id="PS50110">
    <property type="entry name" value="RESPONSE_REGULATORY"/>
    <property type="match status" value="1"/>
</dbReference>
<organism evidence="8 9">
    <name type="scientific">Vecturithrix granuli</name>
    <dbReference type="NCBI Taxonomy" id="1499967"/>
    <lineage>
        <taxon>Bacteria</taxon>
        <taxon>Candidatus Moduliflexota</taxon>
        <taxon>Candidatus Vecturitrichia</taxon>
        <taxon>Candidatus Vecturitrichales</taxon>
        <taxon>Candidatus Vecturitrichaceae</taxon>
        <taxon>Candidatus Vecturithrix</taxon>
    </lineage>
</organism>
<dbReference type="PRINTS" id="PR00344">
    <property type="entry name" value="BCTRLSENSOR"/>
</dbReference>
<dbReference type="SMART" id="SM00387">
    <property type="entry name" value="HATPase_c"/>
    <property type="match status" value="1"/>
</dbReference>
<dbReference type="InterPro" id="IPR003661">
    <property type="entry name" value="HisK_dim/P_dom"/>
</dbReference>
<protein>
    <recommendedName>
        <fullName evidence="2">histidine kinase</fullName>
        <ecNumber evidence="2">2.7.13.3</ecNumber>
    </recommendedName>
</protein>
<dbReference type="InterPro" id="IPR011006">
    <property type="entry name" value="CheY-like_superfamily"/>
</dbReference>
<evidence type="ECO:0000259" key="7">
    <source>
        <dbReference type="PROSITE" id="PS50110"/>
    </source>
</evidence>
<dbReference type="Gene3D" id="3.30.565.10">
    <property type="entry name" value="Histidine kinase-like ATPase, C-terminal domain"/>
    <property type="match status" value="1"/>
</dbReference>
<evidence type="ECO:0000256" key="4">
    <source>
        <dbReference type="PROSITE-ProRule" id="PRU00169"/>
    </source>
</evidence>
<reference evidence="8 9" key="1">
    <citation type="journal article" date="2015" name="PeerJ">
        <title>First genomic representation of candidate bacterial phylum KSB3 points to enhanced environmental sensing as a trigger of wastewater bulking.</title>
        <authorList>
            <person name="Sekiguchi Y."/>
            <person name="Ohashi A."/>
            <person name="Parks D.H."/>
            <person name="Yamauchi T."/>
            <person name="Tyson G.W."/>
            <person name="Hugenholtz P."/>
        </authorList>
    </citation>
    <scope>NUCLEOTIDE SEQUENCE [LARGE SCALE GENOMIC DNA]</scope>
</reference>
<dbReference type="InterPro" id="IPR036097">
    <property type="entry name" value="HisK_dim/P_sf"/>
</dbReference>
<sequence>MARILVVDDNPNNLDVLAELFDQHDFVVLFALDGRTGLQRAESGRPDLILLDVMMANMDGFETCRKLKANSSTKDIPVIFMTALTDTTHKVKAFASGAVDYITKPFEPEEVLARVHTHLTLQQLRQDLQTKNEQLQDSLDTLHSTQEQLVQAKKMAALGRLVAGIAHEINTPVGVGITAASFLEKKSREVADLYASGKLPRSEFETYLRQSVDSTASILSNLQRAAKLIQHFKQVAIDQHSEEHHRVNLKLYFSNLFTGLQAKYEHFPYQTSLTCQEDLYVDIYPGMLVQILSQLFENSVLHGFEHAQTGTISLDIHPQGNRLFLQYRDNGKGMNPEQCERVFDPFFTTKRAQGAVGLGMHIVYNLITQTLGGTIECQSEPEQGTTFSISLPILNT</sequence>
<dbReference type="SUPFAM" id="SSF47384">
    <property type="entry name" value="Homodimeric domain of signal transducing histidine kinase"/>
    <property type="match status" value="1"/>
</dbReference>
<dbReference type="PANTHER" id="PTHR43547:SF2">
    <property type="entry name" value="HYBRID SIGNAL TRANSDUCTION HISTIDINE KINASE C"/>
    <property type="match status" value="1"/>
</dbReference>
<dbReference type="Proteomes" id="UP000030661">
    <property type="component" value="Unassembled WGS sequence"/>
</dbReference>
<keyword evidence="3 4" id="KW-0597">Phosphoprotein</keyword>
<proteinExistence type="predicted"/>
<feature type="domain" description="Histidine kinase" evidence="6">
    <location>
        <begin position="164"/>
        <end position="395"/>
    </location>
</feature>
<evidence type="ECO:0000256" key="3">
    <source>
        <dbReference type="ARBA" id="ARBA00022553"/>
    </source>
</evidence>
<dbReference type="EC" id="2.7.13.3" evidence="2"/>
<dbReference type="Pfam" id="PF02518">
    <property type="entry name" value="HATPase_c"/>
    <property type="match status" value="1"/>
</dbReference>
<dbReference type="SMART" id="SM00388">
    <property type="entry name" value="HisKA"/>
    <property type="match status" value="1"/>
</dbReference>
<dbReference type="InterPro" id="IPR005467">
    <property type="entry name" value="His_kinase_dom"/>
</dbReference>
<comment type="catalytic activity">
    <reaction evidence="1">
        <text>ATP + protein L-histidine = ADP + protein N-phospho-L-histidine.</text>
        <dbReference type="EC" id="2.7.13.3"/>
    </reaction>
</comment>
<dbReference type="HOGENOM" id="CLU_000445_114_72_0"/>
<dbReference type="PANTHER" id="PTHR43547">
    <property type="entry name" value="TWO-COMPONENT HISTIDINE KINASE"/>
    <property type="match status" value="1"/>
</dbReference>
<evidence type="ECO:0000259" key="6">
    <source>
        <dbReference type="PROSITE" id="PS50109"/>
    </source>
</evidence>
<evidence type="ECO:0000256" key="2">
    <source>
        <dbReference type="ARBA" id="ARBA00012438"/>
    </source>
</evidence>
<dbReference type="GO" id="GO:0000155">
    <property type="term" value="F:phosphorelay sensor kinase activity"/>
    <property type="evidence" value="ECO:0007669"/>
    <property type="project" value="InterPro"/>
</dbReference>
<dbReference type="SMART" id="SM00448">
    <property type="entry name" value="REC"/>
    <property type="match status" value="1"/>
</dbReference>
<evidence type="ECO:0000256" key="5">
    <source>
        <dbReference type="SAM" id="Coils"/>
    </source>
</evidence>
<dbReference type="CDD" id="cd00082">
    <property type="entry name" value="HisKA"/>
    <property type="match status" value="1"/>
</dbReference>
<keyword evidence="8" id="KW-0808">Transferase</keyword>
<dbReference type="SUPFAM" id="SSF55874">
    <property type="entry name" value="ATPase domain of HSP90 chaperone/DNA topoisomerase II/histidine kinase"/>
    <property type="match status" value="1"/>
</dbReference>
<dbReference type="Pfam" id="PF00072">
    <property type="entry name" value="Response_reg"/>
    <property type="match status" value="1"/>
</dbReference>
<dbReference type="InterPro" id="IPR036890">
    <property type="entry name" value="HATPase_C_sf"/>
</dbReference>
<keyword evidence="9" id="KW-1185">Reference proteome</keyword>
<dbReference type="PROSITE" id="PS50109">
    <property type="entry name" value="HIS_KIN"/>
    <property type="match status" value="1"/>
</dbReference>
<dbReference type="InterPro" id="IPR004358">
    <property type="entry name" value="Sig_transdc_His_kin-like_C"/>
</dbReference>
<gene>
    <name evidence="8" type="ORF">U27_02261</name>
</gene>
<dbReference type="STRING" id="1499967.U27_02261"/>
<accession>A0A0S6WAL3</accession>
<evidence type="ECO:0000313" key="9">
    <source>
        <dbReference type="Proteomes" id="UP000030661"/>
    </source>
</evidence>
<name>A0A0S6WAL3_VECG1</name>
<dbReference type="SUPFAM" id="SSF52172">
    <property type="entry name" value="CheY-like"/>
    <property type="match status" value="1"/>
</dbReference>
<dbReference type="InterPro" id="IPR001789">
    <property type="entry name" value="Sig_transdc_resp-reg_receiver"/>
</dbReference>
<evidence type="ECO:0000256" key="1">
    <source>
        <dbReference type="ARBA" id="ARBA00000085"/>
    </source>
</evidence>
<feature type="domain" description="Response regulatory" evidence="7">
    <location>
        <begin position="3"/>
        <end position="119"/>
    </location>
</feature>
<dbReference type="Gene3D" id="1.10.287.130">
    <property type="match status" value="1"/>
</dbReference>
<dbReference type="InterPro" id="IPR003594">
    <property type="entry name" value="HATPase_dom"/>
</dbReference>
<dbReference type="EMBL" id="DF820463">
    <property type="protein sequence ID" value="GAK55428.1"/>
    <property type="molecule type" value="Genomic_DNA"/>
</dbReference>
<keyword evidence="5" id="KW-0175">Coiled coil</keyword>
<dbReference type="eggNOG" id="COG4191">
    <property type="taxonomic scope" value="Bacteria"/>
</dbReference>
<dbReference type="Gene3D" id="3.40.50.2300">
    <property type="match status" value="1"/>
</dbReference>
<keyword evidence="8" id="KW-0418">Kinase</keyword>
<dbReference type="CDD" id="cd19920">
    <property type="entry name" value="REC_PA4781-like"/>
    <property type="match status" value="1"/>
</dbReference>
<feature type="coiled-coil region" evidence="5">
    <location>
        <begin position="118"/>
        <end position="145"/>
    </location>
</feature>
<dbReference type="AlphaFoldDB" id="A0A0S6WAL3"/>
<evidence type="ECO:0000313" key="8">
    <source>
        <dbReference type="EMBL" id="GAK55428.1"/>
    </source>
</evidence>
<feature type="modified residue" description="4-aspartylphosphate" evidence="4">
    <location>
        <position position="52"/>
    </location>
</feature>